<organism evidence="4 5">
    <name type="scientific">Tanacetum coccineum</name>
    <dbReference type="NCBI Taxonomy" id="301880"/>
    <lineage>
        <taxon>Eukaryota</taxon>
        <taxon>Viridiplantae</taxon>
        <taxon>Streptophyta</taxon>
        <taxon>Embryophyta</taxon>
        <taxon>Tracheophyta</taxon>
        <taxon>Spermatophyta</taxon>
        <taxon>Magnoliopsida</taxon>
        <taxon>eudicotyledons</taxon>
        <taxon>Gunneridae</taxon>
        <taxon>Pentapetalae</taxon>
        <taxon>asterids</taxon>
        <taxon>campanulids</taxon>
        <taxon>Asterales</taxon>
        <taxon>Asteraceae</taxon>
        <taxon>Asteroideae</taxon>
        <taxon>Anthemideae</taxon>
        <taxon>Anthemidinae</taxon>
        <taxon>Tanacetum</taxon>
    </lineage>
</organism>
<accession>A0ABQ5AM54</accession>
<dbReference type="PANTHER" id="PTHR42648:SF27">
    <property type="entry name" value="RNA-DIRECTED DNA POLYMERASE"/>
    <property type="match status" value="1"/>
</dbReference>
<keyword evidence="5" id="KW-1185">Reference proteome</keyword>
<comment type="caution">
    <text evidence="4">The sequence shown here is derived from an EMBL/GenBank/DDBJ whole genome shotgun (WGS) entry which is preliminary data.</text>
</comment>
<name>A0ABQ5AM54_9ASTR</name>
<dbReference type="InterPro" id="IPR013103">
    <property type="entry name" value="RVT_2"/>
</dbReference>
<dbReference type="PANTHER" id="PTHR42648">
    <property type="entry name" value="TRANSPOSASE, PUTATIVE-RELATED"/>
    <property type="match status" value="1"/>
</dbReference>
<proteinExistence type="predicted"/>
<protein>
    <submittedName>
        <fullName evidence="4">Retrotransposon protein, putative, ty1-copia subclass</fullName>
    </submittedName>
</protein>
<evidence type="ECO:0000313" key="4">
    <source>
        <dbReference type="EMBL" id="GJT03735.1"/>
    </source>
</evidence>
<keyword evidence="2" id="KW-0378">Hydrolase</keyword>
<evidence type="ECO:0000256" key="1">
    <source>
        <dbReference type="ARBA" id="ARBA00022723"/>
    </source>
</evidence>
<sequence length="412" mass="47285">MPATSSLATVCINLQEILCRSVILSASSPNEPKSRVSPLKSIQDYALETATSILNMVPTKKVDKTPYELWYGKVPNLTYLKIWGCEALVKQDTPDKLQQRSVKCIFIGYPKETIDKDTSPSKNTSEIPMEVEGFEPPQKEVFPIHRSVRTHRALDCLCLNVEVEEHSLGDLNEPNNYKVAILDPESDKWVDAMNAEMQSIKYNQVCCLVDLPPNCKIVRSKWLFKKKIDMDGIVHTYKARLVAKGFTQTYGVDYKETFSSVVDNRVIRILIAITVFYDYEIWHRDIKTVFLDGYLNEDIYIMQPEGFVDPNYLRKVCKFQRSIYGLKMDNSKRGYIPMQERLDLNKTQGASTPEEVKRMQNVPYASANPGKPHWTAVKTVLKYLRNTRDMILVYGGNPEAELRVDCYCDARF</sequence>
<dbReference type="EMBL" id="BQNB010012452">
    <property type="protein sequence ID" value="GJT03735.1"/>
    <property type="molecule type" value="Genomic_DNA"/>
</dbReference>
<evidence type="ECO:0000313" key="5">
    <source>
        <dbReference type="Proteomes" id="UP001151760"/>
    </source>
</evidence>
<dbReference type="InterPro" id="IPR039537">
    <property type="entry name" value="Retrotran_Ty1/copia-like"/>
</dbReference>
<reference evidence="4" key="2">
    <citation type="submission" date="2022-01" db="EMBL/GenBank/DDBJ databases">
        <authorList>
            <person name="Yamashiro T."/>
            <person name="Shiraishi A."/>
            <person name="Satake H."/>
            <person name="Nakayama K."/>
        </authorList>
    </citation>
    <scope>NUCLEOTIDE SEQUENCE</scope>
</reference>
<evidence type="ECO:0000259" key="3">
    <source>
        <dbReference type="Pfam" id="PF07727"/>
    </source>
</evidence>
<keyword evidence="1" id="KW-0479">Metal-binding</keyword>
<dbReference type="Proteomes" id="UP001151760">
    <property type="component" value="Unassembled WGS sequence"/>
</dbReference>
<dbReference type="Pfam" id="PF07727">
    <property type="entry name" value="RVT_2"/>
    <property type="match status" value="1"/>
</dbReference>
<reference evidence="4" key="1">
    <citation type="journal article" date="2022" name="Int. J. Mol. Sci.">
        <title>Draft Genome of Tanacetum Coccineum: Genomic Comparison of Closely Related Tanacetum-Family Plants.</title>
        <authorList>
            <person name="Yamashiro T."/>
            <person name="Shiraishi A."/>
            <person name="Nakayama K."/>
            <person name="Satake H."/>
        </authorList>
    </citation>
    <scope>NUCLEOTIDE SEQUENCE</scope>
</reference>
<gene>
    <name evidence="4" type="ORF">Tco_0838197</name>
</gene>
<feature type="domain" description="Reverse transcriptase Ty1/copia-type" evidence="3">
    <location>
        <begin position="203"/>
        <end position="328"/>
    </location>
</feature>
<evidence type="ECO:0000256" key="2">
    <source>
        <dbReference type="ARBA" id="ARBA00022801"/>
    </source>
</evidence>